<sequence length="100" mass="11494">MSISTGSINGGHITTDPENCATFVNFDSSEEENVLIMNEQQKEMREMNESLKSGQGMVIAELKEYQNKQHQNTDALIQAQKNLLRNKRKRTECFRSKWAN</sequence>
<proteinExistence type="predicted"/>
<dbReference type="Proteomes" id="UP000050741">
    <property type="component" value="Unassembled WGS sequence"/>
</dbReference>
<dbReference type="AlphaFoldDB" id="A0A183C7F9"/>
<protein>
    <submittedName>
        <fullName evidence="2">V-SNARE coiled-coil homology domain-containing protein</fullName>
    </submittedName>
</protein>
<keyword evidence="1" id="KW-1185">Reference proteome</keyword>
<reference evidence="2" key="3">
    <citation type="submission" date="2016-06" db="UniProtKB">
        <authorList>
            <consortium name="WormBaseParasite"/>
        </authorList>
    </citation>
    <scope>IDENTIFICATION</scope>
</reference>
<accession>A0A183C7F9</accession>
<name>A0A183C7F9_GLOPA</name>
<evidence type="ECO:0000313" key="1">
    <source>
        <dbReference type="Proteomes" id="UP000050741"/>
    </source>
</evidence>
<organism evidence="1 2">
    <name type="scientific">Globodera pallida</name>
    <name type="common">Potato cyst nematode worm</name>
    <name type="synonym">Heterodera pallida</name>
    <dbReference type="NCBI Taxonomy" id="36090"/>
    <lineage>
        <taxon>Eukaryota</taxon>
        <taxon>Metazoa</taxon>
        <taxon>Ecdysozoa</taxon>
        <taxon>Nematoda</taxon>
        <taxon>Chromadorea</taxon>
        <taxon>Rhabditida</taxon>
        <taxon>Tylenchina</taxon>
        <taxon>Tylenchomorpha</taxon>
        <taxon>Tylenchoidea</taxon>
        <taxon>Heteroderidae</taxon>
        <taxon>Heteroderinae</taxon>
        <taxon>Globodera</taxon>
    </lineage>
</organism>
<reference evidence="1" key="1">
    <citation type="submission" date="2013-12" db="EMBL/GenBank/DDBJ databases">
        <authorList>
            <person name="Aslett M."/>
        </authorList>
    </citation>
    <scope>NUCLEOTIDE SEQUENCE [LARGE SCALE GENOMIC DNA]</scope>
    <source>
        <strain evidence="1">Lindley</strain>
    </source>
</reference>
<dbReference type="WBParaSite" id="GPLIN_000880500">
    <property type="protein sequence ID" value="GPLIN_000880500"/>
    <property type="gene ID" value="GPLIN_000880500"/>
</dbReference>
<reference evidence="1" key="2">
    <citation type="submission" date="2014-05" db="EMBL/GenBank/DDBJ databases">
        <title>The genome and life-stage specific transcriptomes of Globodera pallida elucidate key aspects of plant parasitism by a cyst nematode.</title>
        <authorList>
            <person name="Cotton J.A."/>
            <person name="Lilley C.J."/>
            <person name="Jones L.M."/>
            <person name="Kikuchi T."/>
            <person name="Reid A.J."/>
            <person name="Thorpe P."/>
            <person name="Tsai I.J."/>
            <person name="Beasley H."/>
            <person name="Blok V."/>
            <person name="Cock P.J.A."/>
            <person name="Van den Akker S.E."/>
            <person name="Holroyd N."/>
            <person name="Hunt M."/>
            <person name="Mantelin S."/>
            <person name="Naghra H."/>
            <person name="Pain A."/>
            <person name="Palomares-Rius J.E."/>
            <person name="Zarowiecki M."/>
            <person name="Berriman M."/>
            <person name="Jones J.T."/>
            <person name="Urwin P.E."/>
        </authorList>
    </citation>
    <scope>NUCLEOTIDE SEQUENCE [LARGE SCALE GENOMIC DNA]</scope>
    <source>
        <strain evidence="1">Lindley</strain>
    </source>
</reference>
<evidence type="ECO:0000313" key="2">
    <source>
        <dbReference type="WBParaSite" id="GPLIN_000880500"/>
    </source>
</evidence>